<comment type="caution">
    <text evidence="1">The sequence shown here is derived from an EMBL/GenBank/DDBJ whole genome shotgun (WGS) entry which is preliminary data.</text>
</comment>
<proteinExistence type="predicted"/>
<name>A0A645DCP7_9ZZZZ</name>
<evidence type="ECO:0000313" key="1">
    <source>
        <dbReference type="EMBL" id="MPM86997.1"/>
    </source>
</evidence>
<protein>
    <submittedName>
        <fullName evidence="1">Uncharacterized protein</fullName>
    </submittedName>
</protein>
<dbReference type="EMBL" id="VSSQ01034917">
    <property type="protein sequence ID" value="MPM86997.1"/>
    <property type="molecule type" value="Genomic_DNA"/>
</dbReference>
<gene>
    <name evidence="1" type="ORF">SDC9_134090</name>
</gene>
<organism evidence="1">
    <name type="scientific">bioreactor metagenome</name>
    <dbReference type="NCBI Taxonomy" id="1076179"/>
    <lineage>
        <taxon>unclassified sequences</taxon>
        <taxon>metagenomes</taxon>
        <taxon>ecological metagenomes</taxon>
    </lineage>
</organism>
<reference evidence="1" key="1">
    <citation type="submission" date="2019-08" db="EMBL/GenBank/DDBJ databases">
        <authorList>
            <person name="Kucharzyk K."/>
            <person name="Murdoch R.W."/>
            <person name="Higgins S."/>
            <person name="Loffler F."/>
        </authorList>
    </citation>
    <scope>NUCLEOTIDE SEQUENCE</scope>
</reference>
<accession>A0A645DCP7</accession>
<sequence>MHFPYVDIRAILSDDRIDNRDVEPLITKIAEERVMIDSRGFKENADFQRIQLFCFFDF</sequence>
<dbReference type="AlphaFoldDB" id="A0A645DCP7"/>